<evidence type="ECO:0000313" key="2">
    <source>
        <dbReference type="EMBL" id="KAK4227375.1"/>
    </source>
</evidence>
<reference evidence="2" key="1">
    <citation type="journal article" date="2023" name="Mol. Phylogenet. Evol.">
        <title>Genome-scale phylogeny and comparative genomics of the fungal order Sordariales.</title>
        <authorList>
            <person name="Hensen N."/>
            <person name="Bonometti L."/>
            <person name="Westerberg I."/>
            <person name="Brannstrom I.O."/>
            <person name="Guillou S."/>
            <person name="Cros-Aarteil S."/>
            <person name="Calhoun S."/>
            <person name="Haridas S."/>
            <person name="Kuo A."/>
            <person name="Mondo S."/>
            <person name="Pangilinan J."/>
            <person name="Riley R."/>
            <person name="LaButti K."/>
            <person name="Andreopoulos B."/>
            <person name="Lipzen A."/>
            <person name="Chen C."/>
            <person name="Yan M."/>
            <person name="Daum C."/>
            <person name="Ng V."/>
            <person name="Clum A."/>
            <person name="Steindorff A."/>
            <person name="Ohm R.A."/>
            <person name="Martin F."/>
            <person name="Silar P."/>
            <person name="Natvig D.O."/>
            <person name="Lalanne C."/>
            <person name="Gautier V."/>
            <person name="Ament-Velasquez S.L."/>
            <person name="Kruys A."/>
            <person name="Hutchinson M.I."/>
            <person name="Powell A.J."/>
            <person name="Barry K."/>
            <person name="Miller A.N."/>
            <person name="Grigoriev I.V."/>
            <person name="Debuchy R."/>
            <person name="Gladieux P."/>
            <person name="Hiltunen Thoren M."/>
            <person name="Johannesson H."/>
        </authorList>
    </citation>
    <scope>NUCLEOTIDE SEQUENCE</scope>
    <source>
        <strain evidence="2">CBS 990.96</strain>
    </source>
</reference>
<dbReference type="AlphaFoldDB" id="A0AAN7H2M6"/>
<reference evidence="2" key="2">
    <citation type="submission" date="2023-05" db="EMBL/GenBank/DDBJ databases">
        <authorList>
            <consortium name="Lawrence Berkeley National Laboratory"/>
            <person name="Steindorff A."/>
            <person name="Hensen N."/>
            <person name="Bonometti L."/>
            <person name="Westerberg I."/>
            <person name="Brannstrom I.O."/>
            <person name="Guillou S."/>
            <person name="Cros-Aarteil S."/>
            <person name="Calhoun S."/>
            <person name="Haridas S."/>
            <person name="Kuo A."/>
            <person name="Mondo S."/>
            <person name="Pangilinan J."/>
            <person name="Riley R."/>
            <person name="Labutti K."/>
            <person name="Andreopoulos B."/>
            <person name="Lipzen A."/>
            <person name="Chen C."/>
            <person name="Yanf M."/>
            <person name="Daum C."/>
            <person name="Ng V."/>
            <person name="Clum A."/>
            <person name="Ohm R."/>
            <person name="Martin F."/>
            <person name="Silar P."/>
            <person name="Natvig D."/>
            <person name="Lalanne C."/>
            <person name="Gautier V."/>
            <person name="Ament-Velasquez S.L."/>
            <person name="Kruys A."/>
            <person name="Hutchinson M.I."/>
            <person name="Powell A.J."/>
            <person name="Barry K."/>
            <person name="Miller A.N."/>
            <person name="Grigoriev I.V."/>
            <person name="Debuchy R."/>
            <person name="Gladieux P."/>
            <person name="Thoren M.H."/>
            <person name="Johannesson H."/>
        </authorList>
    </citation>
    <scope>NUCLEOTIDE SEQUENCE</scope>
    <source>
        <strain evidence="2">CBS 990.96</strain>
    </source>
</reference>
<sequence>MRIRLQRCHKRLAPDPNSHHHPNHRHLERPTRRLSPKTRIEQIPRVLDTIITRLTEADNSISFTIIHRALELDTNTTTLFQPSAFQQRITNHLNISAQESSITNQSSSSSFITAMDIIESFRLKAITFTFQPHHPNSHHQELPAFTTQTFGPYNNNNWSPTSSSNWPTFNLSSRLSTEALILLPLITKLNLRLSEITSCDVST</sequence>
<proteinExistence type="predicted"/>
<protein>
    <submittedName>
        <fullName evidence="2">Uncharacterized protein</fullName>
    </submittedName>
</protein>
<feature type="compositionally biased region" description="Basic residues" evidence="1">
    <location>
        <begin position="1"/>
        <end position="11"/>
    </location>
</feature>
<name>A0AAN7H2M6_9PEZI</name>
<feature type="compositionally biased region" description="Basic residues" evidence="1">
    <location>
        <begin position="19"/>
        <end position="35"/>
    </location>
</feature>
<gene>
    <name evidence="2" type="ORF">QBC38DRAFT_455321</name>
</gene>
<evidence type="ECO:0000256" key="1">
    <source>
        <dbReference type="SAM" id="MobiDB-lite"/>
    </source>
</evidence>
<evidence type="ECO:0000313" key="3">
    <source>
        <dbReference type="Proteomes" id="UP001301958"/>
    </source>
</evidence>
<dbReference type="Proteomes" id="UP001301958">
    <property type="component" value="Unassembled WGS sequence"/>
</dbReference>
<accession>A0AAN7H2M6</accession>
<comment type="caution">
    <text evidence="2">The sequence shown here is derived from an EMBL/GenBank/DDBJ whole genome shotgun (WGS) entry which is preliminary data.</text>
</comment>
<organism evidence="2 3">
    <name type="scientific">Podospora fimiseda</name>
    <dbReference type="NCBI Taxonomy" id="252190"/>
    <lineage>
        <taxon>Eukaryota</taxon>
        <taxon>Fungi</taxon>
        <taxon>Dikarya</taxon>
        <taxon>Ascomycota</taxon>
        <taxon>Pezizomycotina</taxon>
        <taxon>Sordariomycetes</taxon>
        <taxon>Sordariomycetidae</taxon>
        <taxon>Sordariales</taxon>
        <taxon>Podosporaceae</taxon>
        <taxon>Podospora</taxon>
    </lineage>
</organism>
<dbReference type="EMBL" id="MU865332">
    <property type="protein sequence ID" value="KAK4227375.1"/>
    <property type="molecule type" value="Genomic_DNA"/>
</dbReference>
<keyword evidence="3" id="KW-1185">Reference proteome</keyword>
<feature type="region of interest" description="Disordered" evidence="1">
    <location>
        <begin position="1"/>
        <end position="35"/>
    </location>
</feature>